<reference evidence="1" key="1">
    <citation type="submission" date="2013-05" db="EMBL/GenBank/DDBJ databases">
        <authorList>
            <person name="Yim A.K.Y."/>
            <person name="Chan T.F."/>
            <person name="Ji K.M."/>
            <person name="Liu X.Y."/>
            <person name="Zhou J.W."/>
            <person name="Li R.Q."/>
            <person name="Yang K.Y."/>
            <person name="Li J."/>
            <person name="Li M."/>
            <person name="Law P.T.W."/>
            <person name="Wu Y.L."/>
            <person name="Cai Z.L."/>
            <person name="Qin H."/>
            <person name="Bao Y."/>
            <person name="Leung R.K.K."/>
            <person name="Ng P.K.S."/>
            <person name="Zou J."/>
            <person name="Zhong X.J."/>
            <person name="Ran P.X."/>
            <person name="Zhong N.S."/>
            <person name="Liu Z.G."/>
            <person name="Tsui S.K.W."/>
        </authorList>
    </citation>
    <scope>NUCLEOTIDE SEQUENCE</scope>
    <source>
        <strain evidence="1">Derf</strain>
        <tissue evidence="1">Whole organism</tissue>
    </source>
</reference>
<comment type="caution">
    <text evidence="1">The sequence shown here is derived from an EMBL/GenBank/DDBJ whole genome shotgun (WGS) entry which is preliminary data.</text>
</comment>
<organism evidence="1 2">
    <name type="scientific">Dermatophagoides farinae</name>
    <name type="common">American house dust mite</name>
    <dbReference type="NCBI Taxonomy" id="6954"/>
    <lineage>
        <taxon>Eukaryota</taxon>
        <taxon>Metazoa</taxon>
        <taxon>Ecdysozoa</taxon>
        <taxon>Arthropoda</taxon>
        <taxon>Chelicerata</taxon>
        <taxon>Arachnida</taxon>
        <taxon>Acari</taxon>
        <taxon>Acariformes</taxon>
        <taxon>Sarcoptiformes</taxon>
        <taxon>Astigmata</taxon>
        <taxon>Psoroptidia</taxon>
        <taxon>Analgoidea</taxon>
        <taxon>Pyroglyphidae</taxon>
        <taxon>Dermatophagoidinae</taxon>
        <taxon>Dermatophagoides</taxon>
    </lineage>
</organism>
<dbReference type="Proteomes" id="UP000790347">
    <property type="component" value="Unassembled WGS sequence"/>
</dbReference>
<evidence type="ECO:0000313" key="1">
    <source>
        <dbReference type="EMBL" id="KAH9521422.1"/>
    </source>
</evidence>
<dbReference type="AlphaFoldDB" id="A0A922I2R4"/>
<reference evidence="1" key="2">
    <citation type="journal article" date="2022" name="Res Sq">
        <title>Comparative Genomics Reveals Insights into the Divergent Evolution of Astigmatic Mites and Household Pest Adaptations.</title>
        <authorList>
            <person name="Xiong Q."/>
            <person name="Wan A.T.-Y."/>
            <person name="Liu X.-Y."/>
            <person name="Fung C.S.-H."/>
            <person name="Xiao X."/>
            <person name="Malainual N."/>
            <person name="Hou J."/>
            <person name="Wang L."/>
            <person name="Wang M."/>
            <person name="Yang K."/>
            <person name="Cui Y."/>
            <person name="Leung E."/>
            <person name="Nong W."/>
            <person name="Shin S.-K."/>
            <person name="Au S."/>
            <person name="Jeong K.Y."/>
            <person name="Chew F.T."/>
            <person name="Hui J."/>
            <person name="Leung T.F."/>
            <person name="Tungtrongchitr A."/>
            <person name="Zhong N."/>
            <person name="Liu Z."/>
            <person name="Tsui S."/>
        </authorList>
    </citation>
    <scope>NUCLEOTIDE SEQUENCE</scope>
    <source>
        <strain evidence="1">Derf</strain>
        <tissue evidence="1">Whole organism</tissue>
    </source>
</reference>
<accession>A0A922I2R4</accession>
<proteinExistence type="predicted"/>
<sequence>MTTETIYNIIYSPSEFRLENSESSLAKTLSSLTLPGIRESRPPPIVVLTNESSRTLPVDVSNVDPVATGA</sequence>
<dbReference type="EMBL" id="ASGP02000002">
    <property type="protein sequence ID" value="KAH9521422.1"/>
    <property type="molecule type" value="Genomic_DNA"/>
</dbReference>
<gene>
    <name evidence="1" type="ORF">DERF_005083</name>
</gene>
<evidence type="ECO:0000313" key="2">
    <source>
        <dbReference type="Proteomes" id="UP000790347"/>
    </source>
</evidence>
<protein>
    <submittedName>
        <fullName evidence="1">Uncharacterized protein</fullName>
    </submittedName>
</protein>
<name>A0A922I2R4_DERFA</name>
<keyword evidence="2" id="KW-1185">Reference proteome</keyword>